<evidence type="ECO:0000256" key="13">
    <source>
        <dbReference type="ARBA" id="ARBA00023157"/>
    </source>
</evidence>
<feature type="transmembrane region" description="Helical" evidence="17">
    <location>
        <begin position="464"/>
        <end position="485"/>
    </location>
</feature>
<feature type="transmembrane region" description="Helical" evidence="17">
    <location>
        <begin position="209"/>
        <end position="238"/>
    </location>
</feature>
<dbReference type="EC" id="1.8.1.8" evidence="17"/>
<dbReference type="CDD" id="cd02953">
    <property type="entry name" value="DsbDgamma"/>
    <property type="match status" value="1"/>
</dbReference>
<keyword evidence="4 17" id="KW-0997">Cell inner membrane</keyword>
<dbReference type="Pfam" id="PF02683">
    <property type="entry name" value="DsbD_TM"/>
    <property type="match status" value="1"/>
</dbReference>
<dbReference type="Pfam" id="PF11412">
    <property type="entry name" value="DsbD_N"/>
    <property type="match status" value="1"/>
</dbReference>
<keyword evidence="20" id="KW-1185">Reference proteome</keyword>
<dbReference type="InterPro" id="IPR028250">
    <property type="entry name" value="DsbDN"/>
</dbReference>
<keyword evidence="11 17" id="KW-0520">NAD</keyword>
<evidence type="ECO:0000256" key="9">
    <source>
        <dbReference type="ARBA" id="ARBA00022989"/>
    </source>
</evidence>
<comment type="caution">
    <text evidence="19">The sequence shown here is derived from an EMBL/GenBank/DDBJ whole genome shotgun (WGS) entry which is preliminary data.</text>
</comment>
<keyword evidence="12 17" id="KW-0472">Membrane</keyword>
<feature type="transmembrane region" description="Helical" evidence="17">
    <location>
        <begin position="376"/>
        <end position="399"/>
    </location>
</feature>
<keyword evidence="8 17" id="KW-0249">Electron transport</keyword>
<dbReference type="RefSeq" id="WP_217734488.1">
    <property type="nucleotide sequence ID" value="NZ_JAHSPR010000002.1"/>
</dbReference>
<dbReference type="GO" id="GO:0047134">
    <property type="term" value="F:protein-disulfide reductase [NAD(P)H] activity"/>
    <property type="evidence" value="ECO:0007669"/>
    <property type="project" value="UniProtKB-EC"/>
</dbReference>
<comment type="caution">
    <text evidence="17">Lacks conserved residue(s) required for the propagation of feature annotation.</text>
</comment>
<evidence type="ECO:0000256" key="15">
    <source>
        <dbReference type="ARBA" id="ARBA00047388"/>
    </source>
</evidence>
<evidence type="ECO:0000256" key="5">
    <source>
        <dbReference type="ARBA" id="ARBA00022692"/>
    </source>
</evidence>
<keyword evidence="17" id="KW-1003">Cell membrane</keyword>
<keyword evidence="6" id="KW-0732">Signal</keyword>
<keyword evidence="7 17" id="KW-0201">Cytochrome c-type biogenesis</keyword>
<feature type="transmembrane region" description="Helical" evidence="17">
    <location>
        <begin position="259"/>
        <end position="287"/>
    </location>
</feature>
<protein>
    <recommendedName>
        <fullName evidence="17">Thiol:disulfide interchange protein DsbD</fullName>
        <ecNumber evidence="17">1.8.1.8</ecNumber>
    </recommendedName>
    <alternativeName>
        <fullName evidence="17">Protein-disulfide reductase</fullName>
        <shortName evidence="17">Disulfide reductase</shortName>
    </alternativeName>
</protein>
<accession>A0ABS6NKJ9</accession>
<proteinExistence type="inferred from homology"/>
<evidence type="ECO:0000259" key="18">
    <source>
        <dbReference type="PROSITE" id="PS51352"/>
    </source>
</evidence>
<comment type="catalytic activity">
    <reaction evidence="15 17">
        <text>[protein]-dithiol + NAD(+) = [protein]-disulfide + NADH + H(+)</text>
        <dbReference type="Rhea" id="RHEA:18749"/>
        <dbReference type="Rhea" id="RHEA-COMP:10593"/>
        <dbReference type="Rhea" id="RHEA-COMP:10594"/>
        <dbReference type="ChEBI" id="CHEBI:15378"/>
        <dbReference type="ChEBI" id="CHEBI:29950"/>
        <dbReference type="ChEBI" id="CHEBI:50058"/>
        <dbReference type="ChEBI" id="CHEBI:57540"/>
        <dbReference type="ChEBI" id="CHEBI:57945"/>
        <dbReference type="EC" id="1.8.1.8"/>
    </reaction>
</comment>
<comment type="similarity">
    <text evidence="2 17">Belongs to the thioredoxin family. DsbD subfamily.</text>
</comment>
<evidence type="ECO:0000256" key="12">
    <source>
        <dbReference type="ARBA" id="ARBA00023136"/>
    </source>
</evidence>
<dbReference type="InterPro" id="IPR012336">
    <property type="entry name" value="Thioredoxin-like_fold"/>
</dbReference>
<evidence type="ECO:0000256" key="11">
    <source>
        <dbReference type="ARBA" id="ARBA00023027"/>
    </source>
</evidence>
<organism evidence="19 20">
    <name type="scientific">Advenella alkanexedens</name>
    <dbReference type="NCBI Taxonomy" id="1481665"/>
    <lineage>
        <taxon>Bacteria</taxon>
        <taxon>Pseudomonadati</taxon>
        <taxon>Pseudomonadota</taxon>
        <taxon>Betaproteobacteria</taxon>
        <taxon>Burkholderiales</taxon>
        <taxon>Alcaligenaceae</taxon>
    </lineage>
</organism>
<feature type="domain" description="Thioredoxin" evidence="18">
    <location>
        <begin position="496"/>
        <end position="636"/>
    </location>
</feature>
<comment type="function">
    <text evidence="17">Required to facilitate the formation of correct disulfide bonds in some periplasmic proteins and for the assembly of the periplasmic c-type cytochromes. Acts by transferring electrons from cytoplasmic thioredoxin to the periplasm. This transfer involves a cascade of disulfide bond formation and reduction steps.</text>
</comment>
<feature type="disulfide bond" description="Redox-active" evidence="17">
    <location>
        <begin position="137"/>
        <end position="143"/>
    </location>
</feature>
<dbReference type="NCBIfam" id="NF001419">
    <property type="entry name" value="PRK00293.1"/>
    <property type="match status" value="1"/>
</dbReference>
<dbReference type="PROSITE" id="PS51352">
    <property type="entry name" value="THIOREDOXIN_2"/>
    <property type="match status" value="1"/>
</dbReference>
<evidence type="ECO:0000256" key="14">
    <source>
        <dbReference type="ARBA" id="ARBA00023284"/>
    </source>
</evidence>
<dbReference type="InterPro" id="IPR035671">
    <property type="entry name" value="DsbD_gamma"/>
</dbReference>
<dbReference type="Proteomes" id="UP000722165">
    <property type="component" value="Unassembled WGS sequence"/>
</dbReference>
<keyword evidence="5 17" id="KW-0812">Transmembrane</keyword>
<dbReference type="PANTHER" id="PTHR32234">
    <property type="entry name" value="THIOL:DISULFIDE INTERCHANGE PROTEIN DSBD"/>
    <property type="match status" value="1"/>
</dbReference>
<gene>
    <name evidence="17 19" type="primary">dsbD</name>
    <name evidence="19" type="ORF">KU392_02670</name>
</gene>
<feature type="disulfide bond" description="Redox-active" evidence="17">
    <location>
        <begin position="551"/>
        <end position="554"/>
    </location>
</feature>
<feature type="transmembrane region" description="Helical" evidence="17">
    <location>
        <begin position="411"/>
        <end position="429"/>
    </location>
</feature>
<dbReference type="HAMAP" id="MF_00399">
    <property type="entry name" value="DbsD"/>
    <property type="match status" value="1"/>
</dbReference>
<feature type="transmembrane region" description="Helical" evidence="17">
    <location>
        <begin position="293"/>
        <end position="317"/>
    </location>
</feature>
<dbReference type="InterPro" id="IPR013766">
    <property type="entry name" value="Thioredoxin_domain"/>
</dbReference>
<dbReference type="Pfam" id="PF13098">
    <property type="entry name" value="Thioredoxin_2"/>
    <property type="match status" value="1"/>
</dbReference>
<evidence type="ECO:0000313" key="20">
    <source>
        <dbReference type="Proteomes" id="UP000722165"/>
    </source>
</evidence>
<keyword evidence="14 17" id="KW-0676">Redox-active center</keyword>
<dbReference type="InterPro" id="IPR003834">
    <property type="entry name" value="Cyt_c_assmbl_TM_dom"/>
</dbReference>
<keyword evidence="9 17" id="KW-1133">Transmembrane helix</keyword>
<dbReference type="EMBL" id="JAHSPR010000002">
    <property type="protein sequence ID" value="MBV4396160.1"/>
    <property type="molecule type" value="Genomic_DNA"/>
</dbReference>
<evidence type="ECO:0000256" key="2">
    <source>
        <dbReference type="ARBA" id="ARBA00007241"/>
    </source>
</evidence>
<keyword evidence="10 17" id="KW-0560">Oxidoreductase</keyword>
<reference evidence="19 20" key="1">
    <citation type="submission" date="2021-06" db="EMBL/GenBank/DDBJ databases">
        <authorList>
            <person name="Lu T."/>
            <person name="Wang Q."/>
            <person name="Han X."/>
        </authorList>
    </citation>
    <scope>NUCLEOTIDE SEQUENCE [LARGE SCALE GENOMIC DNA]</scope>
    <source>
        <strain evidence="19 20">LAM0050</strain>
    </source>
</reference>
<keyword evidence="3 17" id="KW-0813">Transport</keyword>
<comment type="subcellular location">
    <subcellularLocation>
        <location evidence="1 17">Cell inner membrane</location>
        <topology evidence="1 17">Multi-pass membrane protein</topology>
    </subcellularLocation>
</comment>
<feature type="transmembrane region" description="Helical" evidence="17">
    <location>
        <begin position="435"/>
        <end position="452"/>
    </location>
</feature>
<evidence type="ECO:0000256" key="16">
    <source>
        <dbReference type="ARBA" id="ARBA00047804"/>
    </source>
</evidence>
<evidence type="ECO:0000256" key="8">
    <source>
        <dbReference type="ARBA" id="ARBA00022982"/>
    </source>
</evidence>
<evidence type="ECO:0000256" key="4">
    <source>
        <dbReference type="ARBA" id="ARBA00022519"/>
    </source>
</evidence>
<name>A0ABS6NKJ9_9BURK</name>
<evidence type="ECO:0000256" key="7">
    <source>
        <dbReference type="ARBA" id="ARBA00022748"/>
    </source>
</evidence>
<evidence type="ECO:0000256" key="1">
    <source>
        <dbReference type="ARBA" id="ARBA00004429"/>
    </source>
</evidence>
<evidence type="ECO:0000256" key="6">
    <source>
        <dbReference type="ARBA" id="ARBA00022729"/>
    </source>
</evidence>
<evidence type="ECO:0000256" key="3">
    <source>
        <dbReference type="ARBA" id="ARBA00022448"/>
    </source>
</evidence>
<evidence type="ECO:0000256" key="10">
    <source>
        <dbReference type="ARBA" id="ARBA00023002"/>
    </source>
</evidence>
<keyword evidence="13 17" id="KW-1015">Disulfide bond</keyword>
<evidence type="ECO:0000313" key="19">
    <source>
        <dbReference type="EMBL" id="MBV4396160.1"/>
    </source>
</evidence>
<sequence length="636" mass="68933">MIVPLYKKFLWLFSVFTLFFFTALSPLQAEEDFLDPEKAFVFSAQMQTDNQLKIRFDIAPKYYMYRERFEYHVQDDDDSATQTGQLLGTPVYPSSGQVKYDPTFDKEMEVYYNHVEILLPLNKSDHPFTLELIGQGCADAGLCYPPMSYEVGLSLTATGYEITAGKGAILGGPPLVSTSTNTADNNISLFDAGDTDIAAWLNDASLLKIILLSFALGVLLSFTPCVLPMLPILLSIVVGDRKSIGNAAVSRFRGLNLTLMYVLGTSVVYTILGILAASIGAVLAAWIQNPWVLGLFAIALVILAIGMFGAFTIQMPASLQSSLNEKVSRMPGGRMGNAFFMGIISALICGPCVAAPLAGVLLFISQTGDLSTGGLALFVLAWGQGTSLLILGTSSGALLPKAGPWMDSIKNFCGLLLLATAVWMIMPITPGWFDMLAWAFLSMCLALLLGAFSPLPNHNSILKLLFKATGLLFALWAVLLMLGLATGGQSVLSPLKGLGAGAANSQTSAVRGSIAVVEETPFVRIKTLAELENTVANAGKPVMLDFYADWCISCKEMELFTFSDPSVKRKLDQMLLLQVDVTKNNEADRALLKRFKLFGPPGIIFFNQQGRELERIRVVGFQNAEKFSGTLDKVLN</sequence>
<dbReference type="PANTHER" id="PTHR32234:SF0">
    <property type="entry name" value="THIOL:DISULFIDE INTERCHANGE PROTEIN DSBD"/>
    <property type="match status" value="1"/>
</dbReference>
<feature type="transmembrane region" description="Helical" evidence="17">
    <location>
        <begin position="338"/>
        <end position="364"/>
    </location>
</feature>
<evidence type="ECO:0000256" key="17">
    <source>
        <dbReference type="HAMAP-Rule" id="MF_00399"/>
    </source>
</evidence>
<dbReference type="InterPro" id="IPR022910">
    <property type="entry name" value="Thiol_diS_interchange_DbsD"/>
</dbReference>
<comment type="catalytic activity">
    <reaction evidence="16 17">
        <text>[protein]-dithiol + NADP(+) = [protein]-disulfide + NADPH + H(+)</text>
        <dbReference type="Rhea" id="RHEA:18753"/>
        <dbReference type="Rhea" id="RHEA-COMP:10593"/>
        <dbReference type="Rhea" id="RHEA-COMP:10594"/>
        <dbReference type="ChEBI" id="CHEBI:15378"/>
        <dbReference type="ChEBI" id="CHEBI:29950"/>
        <dbReference type="ChEBI" id="CHEBI:50058"/>
        <dbReference type="ChEBI" id="CHEBI:57783"/>
        <dbReference type="ChEBI" id="CHEBI:58349"/>
        <dbReference type="EC" id="1.8.1.8"/>
    </reaction>
</comment>